<evidence type="ECO:0000313" key="3">
    <source>
        <dbReference type="Proteomes" id="UP000500953"/>
    </source>
</evidence>
<protein>
    <recommendedName>
        <fullName evidence="4">Peptidase inhibitor family I36</fullName>
    </recommendedName>
</protein>
<dbReference type="EMBL" id="CP046173">
    <property type="protein sequence ID" value="QIS19754.1"/>
    <property type="molecule type" value="Genomic_DNA"/>
</dbReference>
<reference evidence="2 3" key="1">
    <citation type="journal article" date="2019" name="ACS Chem. Biol.">
        <title>Identification and Mobilization of a Cryptic Antibiotic Biosynthesis Gene Locus from a Human-Pathogenic Nocardia Isolate.</title>
        <authorList>
            <person name="Herisse M."/>
            <person name="Ishida K."/>
            <person name="Porter J.L."/>
            <person name="Howden B."/>
            <person name="Hertweck C."/>
            <person name="Stinear T.P."/>
            <person name="Pidot S.J."/>
        </authorList>
    </citation>
    <scope>NUCLEOTIDE SEQUENCE [LARGE SCALE GENOMIC DNA]</scope>
    <source>
        <strain evidence="2 3">AUSMDU00012715</strain>
    </source>
</reference>
<organism evidence="2 3">
    <name type="scientific">Nocardia terpenica</name>
    <dbReference type="NCBI Taxonomy" id="455432"/>
    <lineage>
        <taxon>Bacteria</taxon>
        <taxon>Bacillati</taxon>
        <taxon>Actinomycetota</taxon>
        <taxon>Actinomycetes</taxon>
        <taxon>Mycobacteriales</taxon>
        <taxon>Nocardiaceae</taxon>
        <taxon>Nocardia</taxon>
    </lineage>
</organism>
<keyword evidence="1" id="KW-0732">Signal</keyword>
<sequence length="129" mass="13694">MPTRAIGLALAITAATGLLLAEAPATQAAPPSECRSTDFCLFSGHHQTGKVLYRLDVKVTEEGFTFPEVDDLQPLIKPLSAYNPIPNSFGCIVRLNDKPHFAGEEQEIDGFGHTELTGAPVGSITPDCG</sequence>
<proteinExistence type="predicted"/>
<evidence type="ECO:0008006" key="4">
    <source>
        <dbReference type="Google" id="ProtNLM"/>
    </source>
</evidence>
<dbReference type="RefSeq" id="WP_167487032.1">
    <property type="nucleotide sequence ID" value="NZ_CP046173.1"/>
</dbReference>
<dbReference type="Proteomes" id="UP000500953">
    <property type="component" value="Chromosome"/>
</dbReference>
<evidence type="ECO:0000313" key="2">
    <source>
        <dbReference type="EMBL" id="QIS19754.1"/>
    </source>
</evidence>
<evidence type="ECO:0000256" key="1">
    <source>
        <dbReference type="SAM" id="SignalP"/>
    </source>
</evidence>
<dbReference type="AlphaFoldDB" id="A0A6G9Z2R9"/>
<feature type="chain" id="PRO_5026103914" description="Peptidase inhibitor family I36" evidence="1">
    <location>
        <begin position="29"/>
        <end position="129"/>
    </location>
</feature>
<accession>A0A6G9Z2R9</accession>
<gene>
    <name evidence="2" type="ORF">F6W96_17100</name>
</gene>
<name>A0A6G9Z2R9_9NOCA</name>
<feature type="signal peptide" evidence="1">
    <location>
        <begin position="1"/>
        <end position="28"/>
    </location>
</feature>